<sequence length="485" mass="52729">MALALLTACASTTPRVSANLDSYERELDAAHYSLSEFTVGDGEGAPVEVGREDFQKALAELARSVPFSAHSMESARQLFAQEHEVEFLAQVKEGQVVWAVPLEPGSTARPRDWGSMTRNYLQWCDQEQGGGDCIGLLEDGPTLRGDDLRTLGLAIALGSVLREMKSALVEAANPRALLLSAVWSVGLYLLMWVVPEPLTKGVAAMVTAALMAWLGVDTVWRLMTGWVDLVGQADSAESFAELGQAGGRYGKVLGEHVARVLVMVVAAALGGTAARLAEKLPRLPGYSQAAVQAETQGSMPLSMVVEVESVAASPQGSFSVLMRGRRGSGGAASSGARGEAVTLIHHQGGNRQVMIHGQRWHVPANRSVKDIPRHDPVGDELQAVTTRVAETWSPARLNQAERDAIRDARSQGKHWLAHLLEREARGRYVHAQVVDQFKQVRWNRVGVDAIDPRTGYKYELLTRSSSNLARHGRRMAEELFRMVSF</sequence>
<dbReference type="EMBL" id="JAXIVS010000002">
    <property type="protein sequence ID" value="MDY7226399.1"/>
    <property type="molecule type" value="Genomic_DNA"/>
</dbReference>
<organism evidence="1 2">
    <name type="scientific">Hyalangium rubrum</name>
    <dbReference type="NCBI Taxonomy" id="3103134"/>
    <lineage>
        <taxon>Bacteria</taxon>
        <taxon>Pseudomonadati</taxon>
        <taxon>Myxococcota</taxon>
        <taxon>Myxococcia</taxon>
        <taxon>Myxococcales</taxon>
        <taxon>Cystobacterineae</taxon>
        <taxon>Archangiaceae</taxon>
        <taxon>Hyalangium</taxon>
    </lineage>
</organism>
<reference evidence="1 2" key="1">
    <citation type="submission" date="2023-12" db="EMBL/GenBank/DDBJ databases">
        <title>the genome sequence of Hyalangium sp. s54d21.</title>
        <authorList>
            <person name="Zhang X."/>
        </authorList>
    </citation>
    <scope>NUCLEOTIDE SEQUENCE [LARGE SCALE GENOMIC DNA]</scope>
    <source>
        <strain evidence="2">s54d21</strain>
    </source>
</reference>
<accession>A0ABU5GYZ0</accession>
<evidence type="ECO:0000313" key="1">
    <source>
        <dbReference type="EMBL" id="MDY7226399.1"/>
    </source>
</evidence>
<comment type="caution">
    <text evidence="1">The sequence shown here is derived from an EMBL/GenBank/DDBJ whole genome shotgun (WGS) entry which is preliminary data.</text>
</comment>
<dbReference type="RefSeq" id="WP_321545118.1">
    <property type="nucleotide sequence ID" value="NZ_JAXIVS010000002.1"/>
</dbReference>
<name>A0ABU5GYZ0_9BACT</name>
<keyword evidence="2" id="KW-1185">Reference proteome</keyword>
<protein>
    <recommendedName>
        <fullName evidence="3">Lipoprotein</fullName>
    </recommendedName>
</protein>
<dbReference type="Proteomes" id="UP001291309">
    <property type="component" value="Unassembled WGS sequence"/>
</dbReference>
<evidence type="ECO:0008006" key="3">
    <source>
        <dbReference type="Google" id="ProtNLM"/>
    </source>
</evidence>
<evidence type="ECO:0000313" key="2">
    <source>
        <dbReference type="Proteomes" id="UP001291309"/>
    </source>
</evidence>
<gene>
    <name evidence="1" type="ORF">SYV04_08385</name>
</gene>
<proteinExistence type="predicted"/>